<dbReference type="Gene3D" id="3.40.50.2300">
    <property type="match status" value="1"/>
</dbReference>
<dbReference type="Pfam" id="PF25601">
    <property type="entry name" value="AAA_lid_14"/>
    <property type="match status" value="1"/>
</dbReference>
<organism evidence="9 10">
    <name type="scientific">Chitinophaga rupis</name>
    <dbReference type="NCBI Taxonomy" id="573321"/>
    <lineage>
        <taxon>Bacteria</taxon>
        <taxon>Pseudomonadati</taxon>
        <taxon>Bacteroidota</taxon>
        <taxon>Chitinophagia</taxon>
        <taxon>Chitinophagales</taxon>
        <taxon>Chitinophagaceae</taxon>
        <taxon>Chitinophaga</taxon>
    </lineage>
</organism>
<dbReference type="InterPro" id="IPR025943">
    <property type="entry name" value="Sigma_54_int_dom_ATP-bd_2"/>
</dbReference>
<dbReference type="SMART" id="SM00448">
    <property type="entry name" value="REC"/>
    <property type="match status" value="1"/>
</dbReference>
<dbReference type="FunFam" id="3.40.50.300:FF:000006">
    <property type="entry name" value="DNA-binding transcriptional regulator NtrC"/>
    <property type="match status" value="1"/>
</dbReference>
<evidence type="ECO:0000313" key="10">
    <source>
        <dbReference type="Proteomes" id="UP000198984"/>
    </source>
</evidence>
<feature type="modified residue" description="4-aspartylphosphate" evidence="6">
    <location>
        <position position="52"/>
    </location>
</feature>
<dbReference type="PANTHER" id="PTHR32071:SF81">
    <property type="entry name" value="PROPIONATE CATABOLISM OPERON REGULATORY PROTEIN"/>
    <property type="match status" value="1"/>
</dbReference>
<proteinExistence type="predicted"/>
<sequence>MSNILIVDNEISICMLLRKILRKQGFTVDTALSGSTALRMLKETAYDIIFCDYQLKDKELNGGMLMNSIHKLHPHAAVVIMSAYPNVRVAIRMIKEGAYDYLLKPFSVAAVLALTGKIINDTKYPLKDERPLSLNHNDQYVYGESPVSKELYHQIAMVAPTNYSIIILGETGTGKEAVARLIHLQSKRAHQPFIALDCGSLSDELASSELFGHERGAFTGAATERKGAFELAQGGTLFLDEITNLSYPIQTALLRVIQERVVRKVGSLKEIPVDIRLLAASNENPVVAVARGAFRLDLFYRLNEFSVSVPSLRSRLEDLPLFIATFMRDTAITLGKETGHFSAQALACLRNYSWPGNIRELKNVIRKACLLTTDVPECDITSLPEEIINAYNPVTMAPHRLPATRNHLRIKAGKTALPKIMVTKKPAGDNKTKAAGALHLDRKTLCDKLQLPDTLS</sequence>
<dbReference type="OrthoDB" id="9767106at2"/>
<dbReference type="SMART" id="SM00382">
    <property type="entry name" value="AAA"/>
    <property type="match status" value="1"/>
</dbReference>
<evidence type="ECO:0000256" key="1">
    <source>
        <dbReference type="ARBA" id="ARBA00022741"/>
    </source>
</evidence>
<dbReference type="PROSITE" id="PS00688">
    <property type="entry name" value="SIGMA54_INTERACT_3"/>
    <property type="match status" value="1"/>
</dbReference>
<dbReference type="InterPro" id="IPR003593">
    <property type="entry name" value="AAA+_ATPase"/>
</dbReference>
<dbReference type="RefSeq" id="WP_089915306.1">
    <property type="nucleotide sequence ID" value="NZ_FOBB01000004.1"/>
</dbReference>
<dbReference type="InterPro" id="IPR027417">
    <property type="entry name" value="P-loop_NTPase"/>
</dbReference>
<reference evidence="9 10" key="1">
    <citation type="submission" date="2016-10" db="EMBL/GenBank/DDBJ databases">
        <authorList>
            <person name="de Groot N.N."/>
        </authorList>
    </citation>
    <scope>NUCLEOTIDE SEQUENCE [LARGE SCALE GENOMIC DNA]</scope>
    <source>
        <strain evidence="9 10">DSM 21039</strain>
    </source>
</reference>
<dbReference type="PROSITE" id="PS50045">
    <property type="entry name" value="SIGMA54_INTERACT_4"/>
    <property type="match status" value="1"/>
</dbReference>
<name>A0A1H7YCK6_9BACT</name>
<gene>
    <name evidence="9" type="ORF">SAMN04488505_104377</name>
</gene>
<evidence type="ECO:0000256" key="3">
    <source>
        <dbReference type="ARBA" id="ARBA00023015"/>
    </source>
</evidence>
<evidence type="ECO:0000259" key="7">
    <source>
        <dbReference type="PROSITE" id="PS50045"/>
    </source>
</evidence>
<dbReference type="InterPro" id="IPR058031">
    <property type="entry name" value="AAA_lid_NorR"/>
</dbReference>
<dbReference type="Gene3D" id="1.10.8.60">
    <property type="match status" value="1"/>
</dbReference>
<dbReference type="InterPro" id="IPR002078">
    <property type="entry name" value="Sigma_54_int"/>
</dbReference>
<keyword evidence="10" id="KW-1185">Reference proteome</keyword>
<evidence type="ECO:0000256" key="5">
    <source>
        <dbReference type="ARBA" id="ARBA00023163"/>
    </source>
</evidence>
<feature type="domain" description="Response regulatory" evidence="8">
    <location>
        <begin position="3"/>
        <end position="119"/>
    </location>
</feature>
<keyword evidence="2" id="KW-0067">ATP-binding</keyword>
<dbReference type="GO" id="GO:0006355">
    <property type="term" value="P:regulation of DNA-templated transcription"/>
    <property type="evidence" value="ECO:0007669"/>
    <property type="project" value="InterPro"/>
</dbReference>
<dbReference type="GO" id="GO:0003677">
    <property type="term" value="F:DNA binding"/>
    <property type="evidence" value="ECO:0007669"/>
    <property type="project" value="UniProtKB-KW"/>
</dbReference>
<evidence type="ECO:0000256" key="2">
    <source>
        <dbReference type="ARBA" id="ARBA00022840"/>
    </source>
</evidence>
<dbReference type="AlphaFoldDB" id="A0A1H7YCK6"/>
<dbReference type="CDD" id="cd00156">
    <property type="entry name" value="REC"/>
    <property type="match status" value="1"/>
</dbReference>
<protein>
    <submittedName>
        <fullName evidence="9">Two-component system, NtrC family, response regulator HydG</fullName>
    </submittedName>
</protein>
<dbReference type="CDD" id="cd00009">
    <property type="entry name" value="AAA"/>
    <property type="match status" value="1"/>
</dbReference>
<dbReference type="SUPFAM" id="SSF52540">
    <property type="entry name" value="P-loop containing nucleoside triphosphate hydrolases"/>
    <property type="match status" value="1"/>
</dbReference>
<dbReference type="STRING" id="573321.SAMN04488505_104377"/>
<dbReference type="InterPro" id="IPR025662">
    <property type="entry name" value="Sigma_54_int_dom_ATP-bd_1"/>
</dbReference>
<dbReference type="InterPro" id="IPR001789">
    <property type="entry name" value="Sig_transdc_resp-reg_receiver"/>
</dbReference>
<dbReference type="GO" id="GO:0000160">
    <property type="term" value="P:phosphorelay signal transduction system"/>
    <property type="evidence" value="ECO:0007669"/>
    <property type="project" value="InterPro"/>
</dbReference>
<keyword evidence="4" id="KW-0238">DNA-binding</keyword>
<feature type="domain" description="Sigma-54 factor interaction" evidence="7">
    <location>
        <begin position="141"/>
        <end position="370"/>
    </location>
</feature>
<dbReference type="EMBL" id="FOBB01000004">
    <property type="protein sequence ID" value="SEM43057.1"/>
    <property type="molecule type" value="Genomic_DNA"/>
</dbReference>
<keyword evidence="3" id="KW-0805">Transcription regulation</keyword>
<evidence type="ECO:0000259" key="8">
    <source>
        <dbReference type="PROSITE" id="PS50110"/>
    </source>
</evidence>
<dbReference type="Proteomes" id="UP000198984">
    <property type="component" value="Unassembled WGS sequence"/>
</dbReference>
<evidence type="ECO:0000256" key="6">
    <source>
        <dbReference type="PROSITE-ProRule" id="PRU00169"/>
    </source>
</evidence>
<dbReference type="InterPro" id="IPR011006">
    <property type="entry name" value="CheY-like_superfamily"/>
</dbReference>
<keyword evidence="6" id="KW-0597">Phosphoprotein</keyword>
<dbReference type="Gene3D" id="3.40.50.300">
    <property type="entry name" value="P-loop containing nucleotide triphosphate hydrolases"/>
    <property type="match status" value="1"/>
</dbReference>
<evidence type="ECO:0000313" key="9">
    <source>
        <dbReference type="EMBL" id="SEM43057.1"/>
    </source>
</evidence>
<evidence type="ECO:0000256" key="4">
    <source>
        <dbReference type="ARBA" id="ARBA00023125"/>
    </source>
</evidence>
<dbReference type="PROSITE" id="PS50110">
    <property type="entry name" value="RESPONSE_REGULATORY"/>
    <property type="match status" value="1"/>
</dbReference>
<dbReference type="GO" id="GO:0005524">
    <property type="term" value="F:ATP binding"/>
    <property type="evidence" value="ECO:0007669"/>
    <property type="project" value="UniProtKB-KW"/>
</dbReference>
<dbReference type="Pfam" id="PF00158">
    <property type="entry name" value="Sigma54_activat"/>
    <property type="match status" value="1"/>
</dbReference>
<keyword evidence="1" id="KW-0547">Nucleotide-binding</keyword>
<accession>A0A1H7YCK6</accession>
<dbReference type="PROSITE" id="PS00676">
    <property type="entry name" value="SIGMA54_INTERACT_2"/>
    <property type="match status" value="1"/>
</dbReference>
<dbReference type="InterPro" id="IPR025944">
    <property type="entry name" value="Sigma_54_int_dom_CS"/>
</dbReference>
<dbReference type="PROSITE" id="PS00675">
    <property type="entry name" value="SIGMA54_INTERACT_1"/>
    <property type="match status" value="1"/>
</dbReference>
<dbReference type="Pfam" id="PF00072">
    <property type="entry name" value="Response_reg"/>
    <property type="match status" value="1"/>
</dbReference>
<dbReference type="SUPFAM" id="SSF52172">
    <property type="entry name" value="CheY-like"/>
    <property type="match status" value="1"/>
</dbReference>
<keyword evidence="5" id="KW-0804">Transcription</keyword>
<dbReference type="PANTHER" id="PTHR32071">
    <property type="entry name" value="TRANSCRIPTIONAL REGULATORY PROTEIN"/>
    <property type="match status" value="1"/>
</dbReference>